<comment type="caution">
    <text evidence="1">The sequence shown here is derived from an EMBL/GenBank/DDBJ whole genome shotgun (WGS) entry which is preliminary data.</text>
</comment>
<gene>
    <name evidence="1" type="ORF">F4553_003044</name>
</gene>
<protein>
    <recommendedName>
        <fullName evidence="3">Radical SAM protein</fullName>
    </recommendedName>
</protein>
<keyword evidence="2" id="KW-1185">Reference proteome</keyword>
<organism evidence="1 2">
    <name type="scientific">Allocatelliglobosispora scoriae</name>
    <dbReference type="NCBI Taxonomy" id="643052"/>
    <lineage>
        <taxon>Bacteria</taxon>
        <taxon>Bacillati</taxon>
        <taxon>Actinomycetota</taxon>
        <taxon>Actinomycetes</taxon>
        <taxon>Micromonosporales</taxon>
        <taxon>Micromonosporaceae</taxon>
        <taxon>Allocatelliglobosispora</taxon>
    </lineage>
</organism>
<dbReference type="Proteomes" id="UP000587527">
    <property type="component" value="Unassembled WGS sequence"/>
</dbReference>
<dbReference type="EMBL" id="JACHMN010000002">
    <property type="protein sequence ID" value="MBB5869665.1"/>
    <property type="molecule type" value="Genomic_DNA"/>
</dbReference>
<dbReference type="AlphaFoldDB" id="A0A841BPQ4"/>
<name>A0A841BPQ4_9ACTN</name>
<dbReference type="RefSeq" id="WP_184836439.1">
    <property type="nucleotide sequence ID" value="NZ_JACHMN010000002.1"/>
</dbReference>
<sequence length="327" mass="36053">MQTEDPQQDLPTLPPEVAVDLDPRTAPILRYGEMGLSLDHMVEWPIDGAGTPHVRCATGEAVDQLISHQAFRPHATPIRLLDKVEPFQPGVAQHLLHVVRDLDRRGWTNHVQITTGGEVTAEDLAELGAMRHLRVTLLFRYSGLADTRVEPAAVLASLQRAAADGERRTGVVLDWRPIVPGWNDSDEQMSLVFNAARFADAIVFTGHQLDSLGDPAVLDDRVVAAWRRSGISTPLFRKTSCGVSFAHRTADYNDQFGIPTLCDICPAAQRLRCAGGYREPTSTELDGALAEYGFEGDYLVEDGHVRIGGLSVESRYVLQHALRHQAW</sequence>
<reference evidence="1 2" key="1">
    <citation type="submission" date="2020-08" db="EMBL/GenBank/DDBJ databases">
        <title>Sequencing the genomes of 1000 actinobacteria strains.</title>
        <authorList>
            <person name="Klenk H.-P."/>
        </authorList>
    </citation>
    <scope>NUCLEOTIDE SEQUENCE [LARGE SCALE GENOMIC DNA]</scope>
    <source>
        <strain evidence="1 2">DSM 45362</strain>
    </source>
</reference>
<evidence type="ECO:0000313" key="1">
    <source>
        <dbReference type="EMBL" id="MBB5869665.1"/>
    </source>
</evidence>
<evidence type="ECO:0000313" key="2">
    <source>
        <dbReference type="Proteomes" id="UP000587527"/>
    </source>
</evidence>
<accession>A0A841BPQ4</accession>
<evidence type="ECO:0008006" key="3">
    <source>
        <dbReference type="Google" id="ProtNLM"/>
    </source>
</evidence>
<proteinExistence type="predicted"/>